<dbReference type="NCBIfam" id="TIGR01187">
    <property type="entry name" value="potA"/>
    <property type="match status" value="1"/>
</dbReference>
<dbReference type="PROSITE" id="PS50893">
    <property type="entry name" value="ABC_TRANSPORTER_2"/>
    <property type="match status" value="1"/>
</dbReference>
<gene>
    <name evidence="7" type="primary">potA</name>
    <name evidence="9" type="ORF">U27_06818</name>
</gene>
<dbReference type="GO" id="GO:0005524">
    <property type="term" value="F:ATP binding"/>
    <property type="evidence" value="ECO:0007669"/>
    <property type="project" value="UniProtKB-KW"/>
</dbReference>
<dbReference type="InterPro" id="IPR013611">
    <property type="entry name" value="Transp-assoc_OB_typ2"/>
</dbReference>
<comment type="function">
    <text evidence="7">Part of the ABC transporter complex PotABCD involved in spermidine/putrescine import. Responsible for energy coupling to the transport system.</text>
</comment>
<dbReference type="InterPro" id="IPR003593">
    <property type="entry name" value="AAA+_ATPase"/>
</dbReference>
<dbReference type="eggNOG" id="COG3842">
    <property type="taxonomic scope" value="Bacteria"/>
</dbReference>
<evidence type="ECO:0000256" key="4">
    <source>
        <dbReference type="ARBA" id="ARBA00022840"/>
    </source>
</evidence>
<evidence type="ECO:0000256" key="5">
    <source>
        <dbReference type="ARBA" id="ARBA00022967"/>
    </source>
</evidence>
<protein>
    <recommendedName>
        <fullName evidence="7">Spermidine/putrescine import ATP-binding protein PotA</fullName>
        <ecNumber evidence="7">7.6.2.11</ecNumber>
    </recommendedName>
</protein>
<evidence type="ECO:0000313" key="10">
    <source>
        <dbReference type="Proteomes" id="UP000030661"/>
    </source>
</evidence>
<evidence type="ECO:0000259" key="8">
    <source>
        <dbReference type="PROSITE" id="PS50893"/>
    </source>
</evidence>
<dbReference type="AlphaFoldDB" id="A0A081C5H7"/>
<dbReference type="InterPro" id="IPR008995">
    <property type="entry name" value="Mo/tungstate-bd_C_term_dom"/>
</dbReference>
<sequence>MTTNCAIALQNLRKEFDGVIAVDNFTVDIEKGEFFSLLGPSGCGKTTTLRMIAGLEAPSAGQILLEGKDVSDTPAYKRQVNTVFQDYALFPHMTVKKNIYFPLKMRKIPLASAEPEIARVLRLVNMEGFDNRLPQQLSGGQRQRIALARSLVNKPAALLLDEPLGALDFKLRVAMQKVLKDIQRDVGITFIYVTHDQSEAMTMSDRIAVMKDGIVHQIGSPNDIYNRPETAFVASFIGDMNFIYGQLISMNQAESTIAVEGQQIKARTPKSNVQKHENVLICVRTERVQVNSHQSLENALQAKLTRIVFRGTDYEATCQVGESEIRAVVAAVTWDHALNVGDRVEIGWSAQDVIVFPRQEEEQIIQYSVEAV</sequence>
<dbReference type="InterPro" id="IPR005893">
    <property type="entry name" value="PotA-like"/>
</dbReference>
<evidence type="ECO:0000256" key="2">
    <source>
        <dbReference type="ARBA" id="ARBA00022475"/>
    </source>
</evidence>
<dbReference type="InterPro" id="IPR050093">
    <property type="entry name" value="ABC_SmlMolc_Importer"/>
</dbReference>
<evidence type="ECO:0000256" key="6">
    <source>
        <dbReference type="ARBA" id="ARBA00023136"/>
    </source>
</evidence>
<organism evidence="9">
    <name type="scientific">Vecturithrix granuli</name>
    <dbReference type="NCBI Taxonomy" id="1499967"/>
    <lineage>
        <taxon>Bacteria</taxon>
        <taxon>Candidatus Moduliflexota</taxon>
        <taxon>Candidatus Vecturitrichia</taxon>
        <taxon>Candidatus Vecturitrichales</taxon>
        <taxon>Candidatus Vecturitrichaceae</taxon>
        <taxon>Candidatus Vecturithrix</taxon>
    </lineage>
</organism>
<keyword evidence="10" id="KW-1185">Reference proteome</keyword>
<dbReference type="Gene3D" id="2.40.50.100">
    <property type="match status" value="1"/>
</dbReference>
<keyword evidence="3 7" id="KW-0547">Nucleotide-binding</keyword>
<comment type="subunit">
    <text evidence="7">The complex is composed of two ATP-binding proteins (PotA), two transmembrane proteins (PotB and PotC) and a solute-binding protein (PotD).</text>
</comment>
<dbReference type="STRING" id="1499967.U27_06818"/>
<dbReference type="GO" id="GO:0015417">
    <property type="term" value="F:ABC-type polyamine transporter activity"/>
    <property type="evidence" value="ECO:0007669"/>
    <property type="project" value="UniProtKB-EC"/>
</dbReference>
<dbReference type="InterPro" id="IPR027417">
    <property type="entry name" value="P-loop_NTPase"/>
</dbReference>
<dbReference type="Pfam" id="PF08402">
    <property type="entry name" value="TOBE_2"/>
    <property type="match status" value="1"/>
</dbReference>
<dbReference type="PROSITE" id="PS00211">
    <property type="entry name" value="ABC_TRANSPORTER_1"/>
    <property type="match status" value="1"/>
</dbReference>
<comment type="similarity">
    <text evidence="7">Belongs to the ABC transporter superfamily. Spermidine/putrescine importer (TC 3.A.1.11.1) family.</text>
</comment>
<evidence type="ECO:0000256" key="1">
    <source>
        <dbReference type="ARBA" id="ARBA00022448"/>
    </source>
</evidence>
<dbReference type="Pfam" id="PF00005">
    <property type="entry name" value="ABC_tran"/>
    <property type="match status" value="1"/>
</dbReference>
<dbReference type="HOGENOM" id="CLU_000604_1_1_0"/>
<dbReference type="SUPFAM" id="SSF52540">
    <property type="entry name" value="P-loop containing nucleoside triphosphate hydrolases"/>
    <property type="match status" value="1"/>
</dbReference>
<keyword evidence="2 7" id="KW-1003">Cell membrane</keyword>
<dbReference type="Gene3D" id="3.40.50.300">
    <property type="entry name" value="P-loop containing nucleotide triphosphate hydrolases"/>
    <property type="match status" value="1"/>
</dbReference>
<evidence type="ECO:0000256" key="7">
    <source>
        <dbReference type="RuleBase" id="RU364083"/>
    </source>
</evidence>
<dbReference type="EMBL" id="DF820471">
    <property type="protein sequence ID" value="GAK59832.1"/>
    <property type="molecule type" value="Genomic_DNA"/>
</dbReference>
<feature type="domain" description="ABC transporter" evidence="8">
    <location>
        <begin position="7"/>
        <end position="237"/>
    </location>
</feature>
<keyword evidence="4 7" id="KW-0067">ATP-binding</keyword>
<reference evidence="9" key="1">
    <citation type="journal article" date="2015" name="PeerJ">
        <title>First genomic representation of candidate bacterial phylum KSB3 points to enhanced environmental sensing as a trigger of wastewater bulking.</title>
        <authorList>
            <person name="Sekiguchi Y."/>
            <person name="Ohashi A."/>
            <person name="Parks D.H."/>
            <person name="Yamauchi T."/>
            <person name="Tyson G.W."/>
            <person name="Hugenholtz P."/>
        </authorList>
    </citation>
    <scope>NUCLEOTIDE SEQUENCE [LARGE SCALE GENOMIC DNA]</scope>
</reference>
<dbReference type="GO" id="GO:0043190">
    <property type="term" value="C:ATP-binding cassette (ABC) transporter complex"/>
    <property type="evidence" value="ECO:0007669"/>
    <property type="project" value="InterPro"/>
</dbReference>
<dbReference type="PANTHER" id="PTHR42781:SF4">
    <property type="entry name" value="SPERMIDINE_PUTRESCINE IMPORT ATP-BINDING PROTEIN POTA"/>
    <property type="match status" value="1"/>
</dbReference>
<evidence type="ECO:0000256" key="3">
    <source>
        <dbReference type="ARBA" id="ARBA00022741"/>
    </source>
</evidence>
<dbReference type="SMART" id="SM00382">
    <property type="entry name" value="AAA"/>
    <property type="match status" value="1"/>
</dbReference>
<keyword evidence="6 7" id="KW-0472">Membrane</keyword>
<dbReference type="EC" id="7.6.2.11" evidence="7"/>
<keyword evidence="1 7" id="KW-0813">Transport</keyword>
<dbReference type="InterPro" id="IPR017871">
    <property type="entry name" value="ABC_transporter-like_CS"/>
</dbReference>
<proteinExistence type="inferred from homology"/>
<name>A0A081C5H7_VECG1</name>
<accession>A0A081C5H7</accession>
<keyword evidence="5 7" id="KW-1278">Translocase</keyword>
<dbReference type="PANTHER" id="PTHR42781">
    <property type="entry name" value="SPERMIDINE/PUTRESCINE IMPORT ATP-BINDING PROTEIN POTA"/>
    <property type="match status" value="1"/>
</dbReference>
<evidence type="ECO:0000313" key="9">
    <source>
        <dbReference type="EMBL" id="GAK59832.1"/>
    </source>
</evidence>
<comment type="catalytic activity">
    <reaction evidence="7">
        <text>ATP + H2O + polyamine-[polyamine-binding protein]Side 1 = ADP + phosphate + polyamineSide 2 + [polyamine-binding protein]Side 1.</text>
        <dbReference type="EC" id="7.6.2.11"/>
    </reaction>
</comment>
<dbReference type="SUPFAM" id="SSF50331">
    <property type="entry name" value="MOP-like"/>
    <property type="match status" value="1"/>
</dbReference>
<dbReference type="InterPro" id="IPR003439">
    <property type="entry name" value="ABC_transporter-like_ATP-bd"/>
</dbReference>
<dbReference type="Proteomes" id="UP000030661">
    <property type="component" value="Unassembled WGS sequence"/>
</dbReference>
<dbReference type="FunFam" id="3.40.50.300:FF:000133">
    <property type="entry name" value="Spermidine/putrescine import ATP-binding protein PotA"/>
    <property type="match status" value="1"/>
</dbReference>
<dbReference type="GO" id="GO:0016887">
    <property type="term" value="F:ATP hydrolysis activity"/>
    <property type="evidence" value="ECO:0007669"/>
    <property type="project" value="InterPro"/>
</dbReference>